<protein>
    <submittedName>
        <fullName evidence="1">Uncharacterized protein</fullName>
    </submittedName>
</protein>
<gene>
    <name evidence="1" type="ORF">HNR02_006347</name>
</gene>
<name>A0A853BE69_9PSEU</name>
<evidence type="ECO:0000313" key="2">
    <source>
        <dbReference type="Proteomes" id="UP000549616"/>
    </source>
</evidence>
<organism evidence="1 2">
    <name type="scientific">Amycolatopsis endophytica</name>
    <dbReference type="NCBI Taxonomy" id="860233"/>
    <lineage>
        <taxon>Bacteria</taxon>
        <taxon>Bacillati</taxon>
        <taxon>Actinomycetota</taxon>
        <taxon>Actinomycetes</taxon>
        <taxon>Pseudonocardiales</taxon>
        <taxon>Pseudonocardiaceae</taxon>
        <taxon>Amycolatopsis</taxon>
    </lineage>
</organism>
<sequence>MSISAISSLRAITAFASRMTMSAASRWPGKAVCCAAAASIAIAATAAALRTFRLRTRFQAGLPDSAQRVRSLVTGKQGERGFAGTVIESPLESREIVEQLGSQTVDRSGAIADQVGAARGQDPQVHTDFVAWPQRLQVAPHAGLVCDDRGVLGIGLAVSAVAGCRVVDGAAGNVEQALIVVDQQRQQQRRASAVEIDRPGCGAFAGEFGNVGEEFQQRRLVVGDSPGQPSFPVGVHHDAMVMRFACVDSGPELGHGHLLLG</sequence>
<evidence type="ECO:0000313" key="1">
    <source>
        <dbReference type="EMBL" id="NYI92972.1"/>
    </source>
</evidence>
<comment type="caution">
    <text evidence="1">The sequence shown here is derived from an EMBL/GenBank/DDBJ whole genome shotgun (WGS) entry which is preliminary data.</text>
</comment>
<dbReference type="Proteomes" id="UP000549616">
    <property type="component" value="Unassembled WGS sequence"/>
</dbReference>
<dbReference type="EMBL" id="JACCFK010000002">
    <property type="protein sequence ID" value="NYI92972.1"/>
    <property type="molecule type" value="Genomic_DNA"/>
</dbReference>
<accession>A0A853BE69</accession>
<reference evidence="1 2" key="1">
    <citation type="submission" date="2020-07" db="EMBL/GenBank/DDBJ databases">
        <title>Sequencing the genomes of 1000 actinobacteria strains.</title>
        <authorList>
            <person name="Klenk H.-P."/>
        </authorList>
    </citation>
    <scope>NUCLEOTIDE SEQUENCE [LARGE SCALE GENOMIC DNA]</scope>
    <source>
        <strain evidence="1 2">DSM 104006</strain>
    </source>
</reference>
<proteinExistence type="predicted"/>
<dbReference type="AlphaFoldDB" id="A0A853BE69"/>
<keyword evidence="2" id="KW-1185">Reference proteome</keyword>